<comment type="caution">
    <text evidence="6">The sequence shown here is derived from an EMBL/GenBank/DDBJ whole genome shotgun (WGS) entry which is preliminary data.</text>
</comment>
<evidence type="ECO:0000259" key="5">
    <source>
        <dbReference type="Pfam" id="PF13193"/>
    </source>
</evidence>
<organism evidence="6 7">
    <name type="scientific">Catenulispora subtropica</name>
    <dbReference type="NCBI Taxonomy" id="450798"/>
    <lineage>
        <taxon>Bacteria</taxon>
        <taxon>Bacillati</taxon>
        <taxon>Actinomycetota</taxon>
        <taxon>Actinomycetes</taxon>
        <taxon>Catenulisporales</taxon>
        <taxon>Catenulisporaceae</taxon>
        <taxon>Catenulispora</taxon>
    </lineage>
</organism>
<evidence type="ECO:0000259" key="4">
    <source>
        <dbReference type="Pfam" id="PF00668"/>
    </source>
</evidence>
<dbReference type="PANTHER" id="PTHR45527">
    <property type="entry name" value="NONRIBOSOMAL PEPTIDE SYNTHETASE"/>
    <property type="match status" value="1"/>
</dbReference>
<dbReference type="SUPFAM" id="SSF47336">
    <property type="entry name" value="ACP-like"/>
    <property type="match status" value="1"/>
</dbReference>
<gene>
    <name evidence="6" type="ORF">GCM10009838_58740</name>
</gene>
<comment type="cofactor">
    <cofactor evidence="1">
        <name>pantetheine 4'-phosphate</name>
        <dbReference type="ChEBI" id="CHEBI:47942"/>
    </cofactor>
</comment>
<dbReference type="EMBL" id="BAAAQM010000040">
    <property type="protein sequence ID" value="GAA1988182.1"/>
    <property type="molecule type" value="Genomic_DNA"/>
</dbReference>
<evidence type="ECO:0000259" key="3">
    <source>
        <dbReference type="Pfam" id="PF00550"/>
    </source>
</evidence>
<evidence type="ECO:0000313" key="6">
    <source>
        <dbReference type="EMBL" id="GAA1988182.1"/>
    </source>
</evidence>
<evidence type="ECO:0000259" key="2">
    <source>
        <dbReference type="Pfam" id="PF00501"/>
    </source>
</evidence>
<dbReference type="PANTHER" id="PTHR45527:SF1">
    <property type="entry name" value="FATTY ACID SYNTHASE"/>
    <property type="match status" value="1"/>
</dbReference>
<reference evidence="6 7" key="1">
    <citation type="journal article" date="2019" name="Int. J. Syst. Evol. Microbiol.">
        <title>The Global Catalogue of Microorganisms (GCM) 10K type strain sequencing project: providing services to taxonomists for standard genome sequencing and annotation.</title>
        <authorList>
            <consortium name="The Broad Institute Genomics Platform"/>
            <consortium name="The Broad Institute Genome Sequencing Center for Infectious Disease"/>
            <person name="Wu L."/>
            <person name="Ma J."/>
        </authorList>
    </citation>
    <scope>NUCLEOTIDE SEQUENCE [LARGE SCALE GENOMIC DNA]</scope>
    <source>
        <strain evidence="6 7">JCM 16013</strain>
    </source>
</reference>
<dbReference type="Gene3D" id="3.30.559.10">
    <property type="entry name" value="Chloramphenicol acetyltransferase-like domain"/>
    <property type="match status" value="1"/>
</dbReference>
<dbReference type="InterPro" id="IPR036736">
    <property type="entry name" value="ACP-like_sf"/>
</dbReference>
<dbReference type="InterPro" id="IPR045851">
    <property type="entry name" value="AMP-bd_C_sf"/>
</dbReference>
<evidence type="ECO:0000256" key="1">
    <source>
        <dbReference type="ARBA" id="ARBA00001957"/>
    </source>
</evidence>
<dbReference type="InterPro" id="IPR001242">
    <property type="entry name" value="Condensation_dom"/>
</dbReference>
<dbReference type="InterPro" id="IPR000873">
    <property type="entry name" value="AMP-dep_synth/lig_dom"/>
</dbReference>
<feature type="domain" description="AMP-dependent synthetase/ligase" evidence="2">
    <location>
        <begin position="18"/>
        <end position="370"/>
    </location>
</feature>
<feature type="domain" description="AMP-binding enzyme C-terminal" evidence="5">
    <location>
        <begin position="421"/>
        <end position="493"/>
    </location>
</feature>
<evidence type="ECO:0008006" key="8">
    <source>
        <dbReference type="Google" id="ProtNLM"/>
    </source>
</evidence>
<keyword evidence="7" id="KW-1185">Reference proteome</keyword>
<accession>A0ABN2SM54</accession>
<dbReference type="Pfam" id="PF00550">
    <property type="entry name" value="PP-binding"/>
    <property type="match status" value="1"/>
</dbReference>
<evidence type="ECO:0000313" key="7">
    <source>
        <dbReference type="Proteomes" id="UP001499854"/>
    </source>
</evidence>
<dbReference type="SUPFAM" id="SSF52777">
    <property type="entry name" value="CoA-dependent acyltransferases"/>
    <property type="match status" value="2"/>
</dbReference>
<dbReference type="Pfam" id="PF13193">
    <property type="entry name" value="AMP-binding_C"/>
    <property type="match status" value="1"/>
</dbReference>
<proteinExistence type="predicted"/>
<dbReference type="InterPro" id="IPR009081">
    <property type="entry name" value="PP-bd_ACP"/>
</dbReference>
<dbReference type="Gene3D" id="3.40.50.12780">
    <property type="entry name" value="N-terminal domain of ligase-like"/>
    <property type="match status" value="1"/>
</dbReference>
<dbReference type="Pfam" id="PF00668">
    <property type="entry name" value="Condensation"/>
    <property type="match status" value="1"/>
</dbReference>
<dbReference type="Proteomes" id="UP001499854">
    <property type="component" value="Unassembled WGS sequence"/>
</dbReference>
<sequence length="1018" mass="107598">MDEPCHVSNTLLNRFLIQVACQPHAPAVREGGRTLTYAQVSAAAAVRAERLANSGVGSGDRVAVILSRCADAVTYYLAAMACGAAYVHIDPADPPGRRRLLVELCRPAAVVVAADAEGVTEGLAVYVDVPGETDHLSPSCLSGIDRARASGADDVAYAAFTSGSTGMPKAVEVTHTAILNLLDAVDERAGRPRPLVSSWWTSPRFDVSVWEVWSAIAGGSCVAVVPDRARLDADAFLDHLAQVGVTSAFVPAAFVGTLADRAVDGLVFPEGLRRALVGVEPIDGRLLASLVKARPQLAVINGYGPTEATVCCSLFLVTAAWSPDPGERTPIGTAIAGSELLVVDEDDLPVADGVAGELVVVGRGVARGYLNGELGGFTEWAGRPAYRTGDVVVRDPDGNLMFVGRRDRQIKIRGYRLEPAEVETTLHRVAGLTGAHVMAVADPTGTVLVAFVVPAAQFDEASVREALADRLPPYAIPARIITLTDMPQTDAGKIDEEGLRRTALAHLASRRTGQLPRPGEGIAQIITRHWCDVLGPGHDGLGFVAAGGTSLDAMKLASLIRAETRLSITAADVLSAAGVDDLVGLRMADVPAHYTKPGAMRSTLHPGQMGIWAHEQITGDRGMYLEVVCFALPSDVNRERLVASLHAAAAAHPVFGARLEMGEAGPDIILAAHPVPILPMTGRTLRTSIDEVKLRLAAPGAPLCEMRIVDCAAEGLFLVLAWHHLVVDDVSVELFLADVESAFAGATPDTAAGYGGRTFCDLAVDLTVADRTAESAAAARSFATELAEGGLPTMWGPDVDDVGSHHRALLDIPAADHHRQTAWWRREGVTDVAMYAAVLAIILDQCWPGQAPIIGLPRSRRLGPEDFRVSGYGIDTALLRLHVGDPGDVLATARDAMRWLGRWLGPSAPSLRSVVRHLRATATTDRQPPDAMLAVGRLPVLRLGSEVFPPLVDPAPVPKFPVVLDVRQSAAGGGVHLDLQAQAGHVTGIQFSTMISGLTTLLSSQESARDVQVITHRR</sequence>
<dbReference type="InterPro" id="IPR042099">
    <property type="entry name" value="ANL_N_sf"/>
</dbReference>
<dbReference type="Pfam" id="PF00501">
    <property type="entry name" value="AMP-binding"/>
    <property type="match status" value="1"/>
</dbReference>
<feature type="domain" description="Condensation" evidence="4">
    <location>
        <begin position="603"/>
        <end position="893"/>
    </location>
</feature>
<dbReference type="InterPro" id="IPR023213">
    <property type="entry name" value="CAT-like_dom_sf"/>
</dbReference>
<name>A0ABN2SM54_9ACTN</name>
<dbReference type="RefSeq" id="WP_344660388.1">
    <property type="nucleotide sequence ID" value="NZ_BAAAQM010000040.1"/>
</dbReference>
<dbReference type="InterPro" id="IPR025110">
    <property type="entry name" value="AMP-bd_C"/>
</dbReference>
<dbReference type="Gene3D" id="3.30.300.30">
    <property type="match status" value="1"/>
</dbReference>
<dbReference type="Gene3D" id="3.30.559.30">
    <property type="entry name" value="Nonribosomal peptide synthetase, condensation domain"/>
    <property type="match status" value="1"/>
</dbReference>
<dbReference type="SUPFAM" id="SSF56801">
    <property type="entry name" value="Acetyl-CoA synthetase-like"/>
    <property type="match status" value="1"/>
</dbReference>
<protein>
    <recommendedName>
        <fullName evidence="8">Amino acid adenylation domain protein</fullName>
    </recommendedName>
</protein>
<dbReference type="CDD" id="cd05930">
    <property type="entry name" value="A_NRPS"/>
    <property type="match status" value="1"/>
</dbReference>
<feature type="domain" description="Carrier" evidence="3">
    <location>
        <begin position="526"/>
        <end position="584"/>
    </location>
</feature>
<dbReference type="Gene3D" id="1.10.1200.10">
    <property type="entry name" value="ACP-like"/>
    <property type="match status" value="1"/>
</dbReference>